<comment type="caution">
    <text evidence="6">The sequence shown here is derived from an EMBL/GenBank/DDBJ whole genome shotgun (WGS) entry which is preliminary data.</text>
</comment>
<keyword evidence="1 4" id="KW-0812">Transmembrane</keyword>
<dbReference type="InterPro" id="IPR036259">
    <property type="entry name" value="MFS_trans_sf"/>
</dbReference>
<feature type="transmembrane region" description="Helical" evidence="4">
    <location>
        <begin position="221"/>
        <end position="242"/>
    </location>
</feature>
<dbReference type="EMBL" id="JBHTLD010000013">
    <property type="protein sequence ID" value="MFD1185152.1"/>
    <property type="molecule type" value="Genomic_DNA"/>
</dbReference>
<proteinExistence type="predicted"/>
<gene>
    <name evidence="6" type="ORF">ACFQ2O_02960</name>
</gene>
<dbReference type="InterPro" id="IPR020846">
    <property type="entry name" value="MFS_dom"/>
</dbReference>
<evidence type="ECO:0000256" key="4">
    <source>
        <dbReference type="SAM" id="Phobius"/>
    </source>
</evidence>
<feature type="transmembrane region" description="Helical" evidence="4">
    <location>
        <begin position="254"/>
        <end position="271"/>
    </location>
</feature>
<keyword evidence="3 4" id="KW-0472">Membrane</keyword>
<feature type="transmembrane region" description="Helical" evidence="4">
    <location>
        <begin position="16"/>
        <end position="34"/>
    </location>
</feature>
<dbReference type="Proteomes" id="UP001597094">
    <property type="component" value="Unassembled WGS sequence"/>
</dbReference>
<dbReference type="PROSITE" id="PS50850">
    <property type="entry name" value="MFS"/>
    <property type="match status" value="1"/>
</dbReference>
<keyword evidence="2 4" id="KW-1133">Transmembrane helix</keyword>
<feature type="transmembrane region" description="Helical" evidence="4">
    <location>
        <begin position="347"/>
        <end position="367"/>
    </location>
</feature>
<dbReference type="SUPFAM" id="SSF103473">
    <property type="entry name" value="MFS general substrate transporter"/>
    <property type="match status" value="1"/>
</dbReference>
<reference evidence="7" key="1">
    <citation type="journal article" date="2019" name="Int. J. Syst. Evol. Microbiol.">
        <title>The Global Catalogue of Microorganisms (GCM) 10K type strain sequencing project: providing services to taxonomists for standard genome sequencing and annotation.</title>
        <authorList>
            <consortium name="The Broad Institute Genomics Platform"/>
            <consortium name="The Broad Institute Genome Sequencing Center for Infectious Disease"/>
            <person name="Wu L."/>
            <person name="Ma J."/>
        </authorList>
    </citation>
    <scope>NUCLEOTIDE SEQUENCE [LARGE SCALE GENOMIC DNA]</scope>
    <source>
        <strain evidence="7">JCM 31319</strain>
    </source>
</reference>
<dbReference type="PANTHER" id="PTHR42910">
    <property type="entry name" value="TRANSPORTER SCO4007-RELATED"/>
    <property type="match status" value="1"/>
</dbReference>
<evidence type="ECO:0000313" key="6">
    <source>
        <dbReference type="EMBL" id="MFD1185152.1"/>
    </source>
</evidence>
<feature type="transmembrane region" description="Helical" evidence="4">
    <location>
        <begin position="305"/>
        <end position="326"/>
    </location>
</feature>
<feature type="transmembrane region" description="Helical" evidence="4">
    <location>
        <begin position="54"/>
        <end position="72"/>
    </location>
</feature>
<feature type="transmembrane region" description="Helical" evidence="4">
    <location>
        <begin position="170"/>
        <end position="190"/>
    </location>
</feature>
<feature type="transmembrane region" description="Helical" evidence="4">
    <location>
        <begin position="283"/>
        <end position="299"/>
    </location>
</feature>
<accession>A0ABW3SK00</accession>
<organism evidence="6 7">
    <name type="scientific">Pontibacter rugosus</name>
    <dbReference type="NCBI Taxonomy" id="1745966"/>
    <lineage>
        <taxon>Bacteria</taxon>
        <taxon>Pseudomonadati</taxon>
        <taxon>Bacteroidota</taxon>
        <taxon>Cytophagia</taxon>
        <taxon>Cytophagales</taxon>
        <taxon>Hymenobacteraceae</taxon>
        <taxon>Pontibacter</taxon>
    </lineage>
</organism>
<dbReference type="InterPro" id="IPR011701">
    <property type="entry name" value="MFS"/>
</dbReference>
<evidence type="ECO:0000256" key="1">
    <source>
        <dbReference type="ARBA" id="ARBA00022692"/>
    </source>
</evidence>
<feature type="transmembrane region" description="Helical" evidence="4">
    <location>
        <begin position="84"/>
        <end position="101"/>
    </location>
</feature>
<dbReference type="CDD" id="cd17324">
    <property type="entry name" value="MFS_NepI_like"/>
    <property type="match status" value="1"/>
</dbReference>
<feature type="transmembrane region" description="Helical" evidence="4">
    <location>
        <begin position="140"/>
        <end position="158"/>
    </location>
</feature>
<evidence type="ECO:0000256" key="2">
    <source>
        <dbReference type="ARBA" id="ARBA00022989"/>
    </source>
</evidence>
<sequence length="410" mass="44297">MNNPHTSSTPPQLTRTTLWLMTIASGMVVANIYYNQPLLAEIARTFQVPEADAGNIAMLTQVGYAIGLLFIIPLGDMLRRKRLIMVDFVLIILSLLLAALAPNMYTLMAASLLIGATSVVPQLFVPMAAHLAKPEARGKAVGTVMSGLLIGILCSRTLSGFVGAFLGWRAMFMIAAGLMVVLWVAIYFMLPEVHPDFKGNYRKLMKSLVHLVKTEPKLRVAAARGALSFACFGGFWTTLVFLLEEPPFNQGSDVAGAFGLIGAGGAVMASVMGRLSDKFDTKYILVATIAMIILAYVVFGMFSDSILGLVVGVILLDLGLQASHIANQTLVFSLNPQARNRLNTVYMFTYFIGGAIGTFLASQAWHIWQWDGVVVVGLVFSSLALAVHLLFARKNSPATLAVPDFENSTD</sequence>
<feature type="transmembrane region" description="Helical" evidence="4">
    <location>
        <begin position="107"/>
        <end position="128"/>
    </location>
</feature>
<keyword evidence="7" id="KW-1185">Reference proteome</keyword>
<evidence type="ECO:0000313" key="7">
    <source>
        <dbReference type="Proteomes" id="UP001597094"/>
    </source>
</evidence>
<feature type="domain" description="Major facilitator superfamily (MFS) profile" evidence="5">
    <location>
        <begin position="14"/>
        <end position="396"/>
    </location>
</feature>
<evidence type="ECO:0000259" key="5">
    <source>
        <dbReference type="PROSITE" id="PS50850"/>
    </source>
</evidence>
<name>A0ABW3SK00_9BACT</name>
<dbReference type="PANTHER" id="PTHR42910:SF1">
    <property type="entry name" value="MAJOR FACILITATOR SUPERFAMILY (MFS) PROFILE DOMAIN-CONTAINING PROTEIN"/>
    <property type="match status" value="1"/>
</dbReference>
<dbReference type="Gene3D" id="1.20.1250.20">
    <property type="entry name" value="MFS general substrate transporter like domains"/>
    <property type="match status" value="1"/>
</dbReference>
<evidence type="ECO:0000256" key="3">
    <source>
        <dbReference type="ARBA" id="ARBA00023136"/>
    </source>
</evidence>
<protein>
    <submittedName>
        <fullName evidence="6">MFS transporter</fullName>
    </submittedName>
</protein>
<dbReference type="Pfam" id="PF07690">
    <property type="entry name" value="MFS_1"/>
    <property type="match status" value="1"/>
</dbReference>
<feature type="transmembrane region" description="Helical" evidence="4">
    <location>
        <begin position="373"/>
        <end position="391"/>
    </location>
</feature>